<comment type="cofactor">
    <cofactor evidence="1">
        <name>Mn(2+)</name>
        <dbReference type="ChEBI" id="CHEBI:29035"/>
    </cofactor>
</comment>
<dbReference type="SMART" id="SM00116">
    <property type="entry name" value="CBS"/>
    <property type="match status" value="2"/>
</dbReference>
<keyword evidence="9" id="KW-0129">CBS domain</keyword>
<dbReference type="Gene3D" id="3.90.1640.10">
    <property type="entry name" value="inorganic pyrophosphatase (n-terminal core)"/>
    <property type="match status" value="2"/>
</dbReference>
<keyword evidence="6" id="KW-0464">Manganese</keyword>
<dbReference type="EC" id="3.6.1.1" evidence="3"/>
<evidence type="ECO:0000256" key="7">
    <source>
        <dbReference type="ARBA" id="ARBA00032535"/>
    </source>
</evidence>
<feature type="domain" description="CBS" evidence="10">
    <location>
        <begin position="255"/>
        <end position="313"/>
    </location>
</feature>
<dbReference type="SUPFAM" id="SSF64182">
    <property type="entry name" value="DHH phosphoesterases"/>
    <property type="match status" value="1"/>
</dbReference>
<dbReference type="eggNOG" id="COG1227">
    <property type="taxonomic scope" value="Bacteria"/>
</dbReference>
<dbReference type="PROSITE" id="PS51371">
    <property type="entry name" value="CBS"/>
    <property type="match status" value="2"/>
</dbReference>
<dbReference type="EMBL" id="CP001843">
    <property type="protein sequence ID" value="AEF84475.1"/>
    <property type="molecule type" value="Genomic_DNA"/>
</dbReference>
<dbReference type="GO" id="GO:0004427">
    <property type="term" value="F:inorganic diphosphate phosphatase activity"/>
    <property type="evidence" value="ECO:0007669"/>
    <property type="project" value="UniProtKB-EC"/>
</dbReference>
<dbReference type="InterPro" id="IPR038763">
    <property type="entry name" value="DHH_sf"/>
</dbReference>
<evidence type="ECO:0000256" key="4">
    <source>
        <dbReference type="ARBA" id="ARBA00022723"/>
    </source>
</evidence>
<keyword evidence="12" id="KW-1185">Reference proteome</keyword>
<evidence type="ECO:0000256" key="6">
    <source>
        <dbReference type="ARBA" id="ARBA00023211"/>
    </source>
</evidence>
<dbReference type="SMART" id="SM01131">
    <property type="entry name" value="DHHA2"/>
    <property type="match status" value="1"/>
</dbReference>
<dbReference type="PANTHER" id="PTHR12112:SF22">
    <property type="entry name" value="MANGANESE-DEPENDENT INORGANIC PYROPHOSPHATASE-RELATED"/>
    <property type="match status" value="1"/>
</dbReference>
<comment type="catalytic activity">
    <reaction evidence="8">
        <text>diphosphate + H2O = 2 phosphate + H(+)</text>
        <dbReference type="Rhea" id="RHEA:24576"/>
        <dbReference type="ChEBI" id="CHEBI:15377"/>
        <dbReference type="ChEBI" id="CHEBI:15378"/>
        <dbReference type="ChEBI" id="CHEBI:33019"/>
        <dbReference type="ChEBI" id="CHEBI:43474"/>
        <dbReference type="EC" id="3.6.1.1"/>
    </reaction>
</comment>
<dbReference type="Gene3D" id="3.40.1390.20">
    <property type="entry name" value="HprK N-terminal domain-like"/>
    <property type="match status" value="1"/>
</dbReference>
<evidence type="ECO:0000313" key="12">
    <source>
        <dbReference type="Proteomes" id="UP000009223"/>
    </source>
</evidence>
<evidence type="ECO:0000256" key="8">
    <source>
        <dbReference type="ARBA" id="ARBA00047820"/>
    </source>
</evidence>
<accession>F5YKG9</accession>
<dbReference type="eggNOG" id="COG4109">
    <property type="taxonomic scope" value="Bacteria"/>
</dbReference>
<evidence type="ECO:0000313" key="11">
    <source>
        <dbReference type="EMBL" id="AEF84475.1"/>
    </source>
</evidence>
<keyword evidence="5 11" id="KW-0378">Hydrolase</keyword>
<keyword evidence="4" id="KW-0479">Metal-binding</keyword>
<dbReference type="InterPro" id="IPR010766">
    <property type="entry name" value="DRTGG"/>
</dbReference>
<dbReference type="NCBIfam" id="NF011443">
    <property type="entry name" value="PRK14869.1-5"/>
    <property type="match status" value="1"/>
</dbReference>
<dbReference type="PANTHER" id="PTHR12112">
    <property type="entry name" value="BNIP - RELATED"/>
    <property type="match status" value="1"/>
</dbReference>
<dbReference type="KEGG" id="tpi:TREPR_1965"/>
<dbReference type="GO" id="GO:0005737">
    <property type="term" value="C:cytoplasm"/>
    <property type="evidence" value="ECO:0007669"/>
    <property type="project" value="InterPro"/>
</dbReference>
<dbReference type="Proteomes" id="UP000009223">
    <property type="component" value="Chromosome"/>
</dbReference>
<dbReference type="InterPro" id="IPR046342">
    <property type="entry name" value="CBS_dom_sf"/>
</dbReference>
<dbReference type="Pfam" id="PF07085">
    <property type="entry name" value="DRTGG"/>
    <property type="match status" value="1"/>
</dbReference>
<dbReference type="GO" id="GO:0046872">
    <property type="term" value="F:metal ion binding"/>
    <property type="evidence" value="ECO:0007669"/>
    <property type="project" value="UniProtKB-KW"/>
</dbReference>
<dbReference type="Pfam" id="PF01368">
    <property type="entry name" value="DHH"/>
    <property type="match status" value="1"/>
</dbReference>
<dbReference type="InterPro" id="IPR004097">
    <property type="entry name" value="DHHA2"/>
</dbReference>
<sequence length="550" mass="61613">MKKKTYIIGHRNPDTDSVVSAAAYARLKQAQGQENVFPARAGNIGYQTEYIFNRFKVPVPEYLPDLIPKASYYISEPPVTIAEDVTVWEALERMQKDGLRVIPIVDSQGIYKSMLHYRGFANYIITHINPHKKSYFPVSIDHLTATLRAQPITVFNSSEVKKSPIVVAGSYNDYFKKHLEEESPDDSLVILGDRWDLQKFCLERKVRALILSNGHTLDKELVALATKNHVSVITSPFDTSSTAMLIIYSAPVSAMGDDSVPLVHLNDPVRKIREPLSTAPSRCLPVGDDEGRVAGIIFEGDLIKEPNIEVIMVDHNEPNQAIEGIENYRILEVIDHHRLGNLSTKYPITFINKVVGATCTIIANLYRESHVPMDKEIASILLCGILSDTLSLHSATTTDTDRNTAEYLSSVTGLDIIQLGQELQTEANRINARPAEELVAMDMKEYAEQGVEFSVSQVETDRPDDLVTRKDEILGQLEKICSRKKWLFSALLVTDVTTLDSLLFVAGKKSFLAQINFPRKEDGIYVMKDVVSRKKQLIPLLSELVEKAKD</sequence>
<evidence type="ECO:0000259" key="10">
    <source>
        <dbReference type="PROSITE" id="PS51371"/>
    </source>
</evidence>
<reference evidence="11 12" key="2">
    <citation type="journal article" date="2011" name="ISME J.">
        <title>RNA-seq reveals cooperative metabolic interactions between two termite-gut spirochete species in co-culture.</title>
        <authorList>
            <person name="Rosenthal A.Z."/>
            <person name="Matson E.G."/>
            <person name="Eldar A."/>
            <person name="Leadbetter J.R."/>
        </authorList>
    </citation>
    <scope>NUCLEOTIDE SEQUENCE [LARGE SCALE GENOMIC DNA]</scope>
    <source>
        <strain evidence="12">ATCC BAA-887 / DSM 12427 / ZAS-2</strain>
    </source>
</reference>
<evidence type="ECO:0000256" key="5">
    <source>
        <dbReference type="ARBA" id="ARBA00022801"/>
    </source>
</evidence>
<organism evidence="11 12">
    <name type="scientific">Treponema primitia (strain ATCC BAA-887 / DSM 12427 / ZAS-2)</name>
    <dbReference type="NCBI Taxonomy" id="545694"/>
    <lineage>
        <taxon>Bacteria</taxon>
        <taxon>Pseudomonadati</taxon>
        <taxon>Spirochaetota</taxon>
        <taxon>Spirochaetia</taxon>
        <taxon>Spirochaetales</taxon>
        <taxon>Treponemataceae</taxon>
        <taxon>Treponema</taxon>
    </lineage>
</organism>
<name>F5YKG9_TREPZ</name>
<dbReference type="HOGENOM" id="CLU_025243_1_0_12"/>
<evidence type="ECO:0000256" key="3">
    <source>
        <dbReference type="ARBA" id="ARBA00012146"/>
    </source>
</evidence>
<dbReference type="Pfam" id="PF02833">
    <property type="entry name" value="DHHA2"/>
    <property type="match status" value="1"/>
</dbReference>
<dbReference type="SUPFAM" id="SSF75138">
    <property type="entry name" value="HprK N-terminal domain-like"/>
    <property type="match status" value="1"/>
</dbReference>
<dbReference type="Pfam" id="PF00571">
    <property type="entry name" value="CBS"/>
    <property type="match status" value="2"/>
</dbReference>
<reference evidence="12" key="1">
    <citation type="submission" date="2009-12" db="EMBL/GenBank/DDBJ databases">
        <title>Complete sequence of Treponema primitia strain ZAS-2.</title>
        <authorList>
            <person name="Tetu S.G."/>
            <person name="Matson E."/>
            <person name="Ren Q."/>
            <person name="Seshadri R."/>
            <person name="Elbourne L."/>
            <person name="Hassan K.A."/>
            <person name="Durkin A."/>
            <person name="Radune D."/>
            <person name="Mohamoud Y."/>
            <person name="Shay R."/>
            <person name="Jin S."/>
            <person name="Zhang X."/>
            <person name="Lucey K."/>
            <person name="Ballor N.R."/>
            <person name="Ottesen E."/>
            <person name="Rosenthal R."/>
            <person name="Allen A."/>
            <person name="Leadbetter J.R."/>
            <person name="Paulsen I.T."/>
        </authorList>
    </citation>
    <scope>NUCLEOTIDE SEQUENCE [LARGE SCALE GENOMIC DNA]</scope>
    <source>
        <strain evidence="12">ATCC BAA-887 / DSM 12427 / ZAS-2</strain>
    </source>
</reference>
<dbReference type="NCBIfam" id="NF011442">
    <property type="entry name" value="PRK14869.1-4"/>
    <property type="match status" value="1"/>
</dbReference>
<dbReference type="InterPro" id="IPR028979">
    <property type="entry name" value="Ser_kin/Pase_Hpr-like_N_sf"/>
</dbReference>
<proteinExistence type="predicted"/>
<dbReference type="InterPro" id="IPR001667">
    <property type="entry name" value="DDH_dom"/>
</dbReference>
<feature type="domain" description="CBS" evidence="10">
    <location>
        <begin position="74"/>
        <end position="134"/>
    </location>
</feature>
<dbReference type="InterPro" id="IPR038222">
    <property type="entry name" value="DHHA2_dom_sf"/>
</dbReference>
<protein>
    <recommendedName>
        <fullName evidence="3">inorganic diphosphatase</fullName>
        <ecNumber evidence="3">3.6.1.1</ecNumber>
    </recommendedName>
    <alternativeName>
        <fullName evidence="7">Pyrophosphate phospho-hydrolase</fullName>
    </alternativeName>
</protein>
<comment type="subunit">
    <text evidence="2">Homohexamer.</text>
</comment>
<dbReference type="InterPro" id="IPR000644">
    <property type="entry name" value="CBS_dom"/>
</dbReference>
<evidence type="ECO:0000256" key="2">
    <source>
        <dbReference type="ARBA" id="ARBA00011643"/>
    </source>
</evidence>
<gene>
    <name evidence="11" type="ordered locus">TREPR_1965</name>
</gene>
<evidence type="ECO:0000256" key="9">
    <source>
        <dbReference type="PROSITE-ProRule" id="PRU00703"/>
    </source>
</evidence>
<dbReference type="STRING" id="545694.TREPR_1965"/>
<dbReference type="AlphaFoldDB" id="F5YKG9"/>
<dbReference type="OrthoDB" id="9766150at2"/>
<dbReference type="Gene3D" id="3.10.310.20">
    <property type="entry name" value="DHHA2 domain"/>
    <property type="match status" value="1"/>
</dbReference>
<dbReference type="RefSeq" id="WP_015708188.1">
    <property type="nucleotide sequence ID" value="NC_015578.1"/>
</dbReference>
<evidence type="ECO:0000256" key="1">
    <source>
        <dbReference type="ARBA" id="ARBA00001936"/>
    </source>
</evidence>
<dbReference type="SUPFAM" id="SSF54631">
    <property type="entry name" value="CBS-domain pair"/>
    <property type="match status" value="1"/>
</dbReference>